<evidence type="ECO:0000256" key="1">
    <source>
        <dbReference type="ARBA" id="ARBA00009673"/>
    </source>
</evidence>
<evidence type="ECO:0000313" key="9">
    <source>
        <dbReference type="Proteomes" id="UP000019462"/>
    </source>
</evidence>
<name>W3VGR7_MOEAP</name>
<feature type="region of interest" description="Disordered" evidence="7">
    <location>
        <begin position="1"/>
        <end position="36"/>
    </location>
</feature>
<dbReference type="Proteomes" id="UP000019462">
    <property type="component" value="Unassembled WGS sequence"/>
</dbReference>
<dbReference type="InterPro" id="IPR003732">
    <property type="entry name" value="Daa-tRNA_deacyls_DTD"/>
</dbReference>
<feature type="compositionally biased region" description="Low complexity" evidence="7">
    <location>
        <begin position="183"/>
        <end position="192"/>
    </location>
</feature>
<dbReference type="EMBL" id="AWNI01000022">
    <property type="protein sequence ID" value="ETS60843.1"/>
    <property type="molecule type" value="Genomic_DNA"/>
</dbReference>
<feature type="region of interest" description="Disordered" evidence="7">
    <location>
        <begin position="166"/>
        <end position="204"/>
    </location>
</feature>
<evidence type="ECO:0000256" key="3">
    <source>
        <dbReference type="ARBA" id="ARBA00020007"/>
    </source>
</evidence>
<dbReference type="OrthoDB" id="275783at2759"/>
<dbReference type="EC" id="3.1.1.96" evidence="2"/>
<dbReference type="PANTHER" id="PTHR10472">
    <property type="entry name" value="D-TYROSYL-TRNA TYR DEACYLASE"/>
    <property type="match status" value="1"/>
</dbReference>
<organism evidence="8 9">
    <name type="scientific">Moesziomyces aphidis</name>
    <name type="common">Pseudozyma aphidis</name>
    <dbReference type="NCBI Taxonomy" id="84754"/>
    <lineage>
        <taxon>Eukaryota</taxon>
        <taxon>Fungi</taxon>
        <taxon>Dikarya</taxon>
        <taxon>Basidiomycota</taxon>
        <taxon>Ustilaginomycotina</taxon>
        <taxon>Ustilaginomycetes</taxon>
        <taxon>Ustilaginales</taxon>
        <taxon>Ustilaginaceae</taxon>
        <taxon>Moesziomyces</taxon>
    </lineage>
</organism>
<gene>
    <name evidence="8" type="ORF">PaG_04759</name>
</gene>
<reference evidence="8 9" key="1">
    <citation type="journal article" date="2014" name="Genome Announc.">
        <title>Genome sequence of the basidiomycetous fungus Pseudozyma aphidis DSM70725, an efficient producer of biosurfactant mannosylerythritol lipids.</title>
        <authorList>
            <person name="Lorenz S."/>
            <person name="Guenther M."/>
            <person name="Grumaz C."/>
            <person name="Rupp S."/>
            <person name="Zibek S."/>
            <person name="Sohn K."/>
        </authorList>
    </citation>
    <scope>NUCLEOTIDE SEQUENCE [LARGE SCALE GENOMIC DNA]</scope>
    <source>
        <strain evidence="9">ATCC 32657 / CBS 517.83 / DSM 70725 / JCM 10318 / NBRC 10182 / NRRL Y-7954 / St-0401</strain>
    </source>
</reference>
<dbReference type="HOGENOM" id="CLU_076901_0_4_1"/>
<dbReference type="Pfam" id="PF02580">
    <property type="entry name" value="Tyr_Deacylase"/>
    <property type="match status" value="2"/>
</dbReference>
<comment type="catalytic activity">
    <reaction evidence="5">
        <text>glycyl-tRNA(Ala) + H2O = tRNA(Ala) + glycine + H(+)</text>
        <dbReference type="Rhea" id="RHEA:53744"/>
        <dbReference type="Rhea" id="RHEA-COMP:9657"/>
        <dbReference type="Rhea" id="RHEA-COMP:13640"/>
        <dbReference type="ChEBI" id="CHEBI:15377"/>
        <dbReference type="ChEBI" id="CHEBI:15378"/>
        <dbReference type="ChEBI" id="CHEBI:57305"/>
        <dbReference type="ChEBI" id="CHEBI:78442"/>
        <dbReference type="ChEBI" id="CHEBI:78522"/>
        <dbReference type="EC" id="3.1.1.96"/>
    </reaction>
</comment>
<proteinExistence type="inferred from homology"/>
<dbReference type="PANTHER" id="PTHR10472:SF5">
    <property type="entry name" value="D-AMINOACYL-TRNA DEACYLASE 1"/>
    <property type="match status" value="1"/>
</dbReference>
<dbReference type="Gene3D" id="3.50.80.10">
    <property type="entry name" value="D-tyrosyl-tRNA(Tyr) deacylase"/>
    <property type="match status" value="1"/>
</dbReference>
<evidence type="ECO:0000256" key="2">
    <source>
        <dbReference type="ARBA" id="ARBA00013056"/>
    </source>
</evidence>
<accession>W3VGR7</accession>
<evidence type="ECO:0000256" key="7">
    <source>
        <dbReference type="SAM" id="MobiDB-lite"/>
    </source>
</evidence>
<dbReference type="SUPFAM" id="SSF69500">
    <property type="entry name" value="DTD-like"/>
    <property type="match status" value="2"/>
</dbReference>
<dbReference type="InterPro" id="IPR023509">
    <property type="entry name" value="DTD-like_sf"/>
</dbReference>
<evidence type="ECO:0000313" key="8">
    <source>
        <dbReference type="EMBL" id="ETS60843.1"/>
    </source>
</evidence>
<evidence type="ECO:0000256" key="5">
    <source>
        <dbReference type="ARBA" id="ARBA00047676"/>
    </source>
</evidence>
<protein>
    <recommendedName>
        <fullName evidence="3">D-aminoacyl-tRNA deacylase</fullName>
        <ecNumber evidence="2">3.1.1.96</ecNumber>
    </recommendedName>
    <alternativeName>
        <fullName evidence="4">Gly-tRNA(Ala) deacylase</fullName>
    </alternativeName>
</protein>
<evidence type="ECO:0000256" key="4">
    <source>
        <dbReference type="ARBA" id="ARBA00032747"/>
    </source>
</evidence>
<dbReference type="GO" id="GO:0051500">
    <property type="term" value="F:D-tyrosyl-tRNA(Tyr) deacylase activity"/>
    <property type="evidence" value="ECO:0007669"/>
    <property type="project" value="TreeGrafter"/>
</dbReference>
<dbReference type="GO" id="GO:0005737">
    <property type="term" value="C:cytoplasm"/>
    <property type="evidence" value="ECO:0007669"/>
    <property type="project" value="InterPro"/>
</dbReference>
<evidence type="ECO:0000256" key="6">
    <source>
        <dbReference type="ARBA" id="ARBA00048018"/>
    </source>
</evidence>
<comment type="similarity">
    <text evidence="1">Belongs to the DTD family.</text>
</comment>
<comment type="catalytic activity">
    <reaction evidence="6">
        <text>a D-aminoacyl-tRNA + H2O = a tRNA + a D-alpha-amino acid + H(+)</text>
        <dbReference type="Rhea" id="RHEA:13953"/>
        <dbReference type="Rhea" id="RHEA-COMP:10123"/>
        <dbReference type="Rhea" id="RHEA-COMP:10124"/>
        <dbReference type="ChEBI" id="CHEBI:15377"/>
        <dbReference type="ChEBI" id="CHEBI:15378"/>
        <dbReference type="ChEBI" id="CHEBI:59871"/>
        <dbReference type="ChEBI" id="CHEBI:78442"/>
        <dbReference type="ChEBI" id="CHEBI:79333"/>
        <dbReference type="EC" id="3.1.1.96"/>
    </reaction>
</comment>
<keyword evidence="9" id="KW-1185">Reference proteome</keyword>
<comment type="caution">
    <text evidence="8">The sequence shown here is derived from an EMBL/GenBank/DDBJ whole genome shotgun (WGS) entry which is preliminary data.</text>
</comment>
<sequence length="299" mass="32236">MISFCHGVGSSQSSARNPTEAMRSRPCEPGADVPLRDGDDLHRARYADFTVFSRGKRGTSSHDVGLDVHKPLSCQLSLRNTIFSSRHRLTSAPPPKKATMRAVLQRVKGATVHVDGKLVSKIGPGIVALIGISTEDTAAEIVPLANKILSTKLWNENQEASQITIPPQYEPEASGSNGANESTEPAAAATNGETEEAKARSEQVWGGKPWKRSVVELGGEVLCVSQFTLFARTVKGTKPDFHRAMGGNDARVIYEALLKKLGDSYAHDRIKDGAFGEMMDVSLTNDGPVTILLDTTEKK</sequence>
<dbReference type="AlphaFoldDB" id="W3VGR7"/>